<protein>
    <recommendedName>
        <fullName evidence="3">Cilia- and flagella-associated protein 206</fullName>
    </recommendedName>
</protein>
<evidence type="ECO:0000256" key="1">
    <source>
        <dbReference type="ARBA" id="ARBA00004430"/>
    </source>
</evidence>
<keyword evidence="7" id="KW-0206">Cytoskeleton</keyword>
<evidence type="ECO:0000256" key="3">
    <source>
        <dbReference type="ARBA" id="ARBA00021602"/>
    </source>
</evidence>
<keyword evidence="4" id="KW-0963">Cytoplasm</keyword>
<keyword evidence="5" id="KW-0970">Cilium biogenesis/degradation</keyword>
<gene>
    <name evidence="10" type="ORF">DIABBA_LOCUS13664</name>
</gene>
<keyword evidence="8" id="KW-0966">Cell projection</keyword>
<dbReference type="GO" id="GO:0030030">
    <property type="term" value="P:cell projection organization"/>
    <property type="evidence" value="ECO:0007669"/>
    <property type="project" value="UniProtKB-KW"/>
</dbReference>
<evidence type="ECO:0000256" key="2">
    <source>
        <dbReference type="ARBA" id="ARBA00010500"/>
    </source>
</evidence>
<evidence type="ECO:0000256" key="9">
    <source>
        <dbReference type="ARBA" id="ARBA00045321"/>
    </source>
</evidence>
<dbReference type="Proteomes" id="UP001153709">
    <property type="component" value="Chromosome 9"/>
</dbReference>
<evidence type="ECO:0000256" key="4">
    <source>
        <dbReference type="ARBA" id="ARBA00022490"/>
    </source>
</evidence>
<dbReference type="GO" id="GO:0003356">
    <property type="term" value="P:regulation of cilium beat frequency"/>
    <property type="evidence" value="ECO:0007669"/>
    <property type="project" value="TreeGrafter"/>
</dbReference>
<organism evidence="10 11">
    <name type="scientific">Diabrotica balteata</name>
    <name type="common">Banded cucumber beetle</name>
    <dbReference type="NCBI Taxonomy" id="107213"/>
    <lineage>
        <taxon>Eukaryota</taxon>
        <taxon>Metazoa</taxon>
        <taxon>Ecdysozoa</taxon>
        <taxon>Arthropoda</taxon>
        <taxon>Hexapoda</taxon>
        <taxon>Insecta</taxon>
        <taxon>Pterygota</taxon>
        <taxon>Neoptera</taxon>
        <taxon>Endopterygota</taxon>
        <taxon>Coleoptera</taxon>
        <taxon>Polyphaga</taxon>
        <taxon>Cucujiformia</taxon>
        <taxon>Chrysomeloidea</taxon>
        <taxon>Chrysomelidae</taxon>
        <taxon>Galerucinae</taxon>
        <taxon>Diabroticina</taxon>
        <taxon>Diabroticites</taxon>
        <taxon>Diabrotica</taxon>
    </lineage>
</organism>
<proteinExistence type="inferred from homology"/>
<dbReference type="EMBL" id="OU898284">
    <property type="protein sequence ID" value="CAG9841070.1"/>
    <property type="molecule type" value="Genomic_DNA"/>
</dbReference>
<evidence type="ECO:0000256" key="7">
    <source>
        <dbReference type="ARBA" id="ARBA00023212"/>
    </source>
</evidence>
<dbReference type="GO" id="GO:0036064">
    <property type="term" value="C:ciliary basal body"/>
    <property type="evidence" value="ECO:0007669"/>
    <property type="project" value="TreeGrafter"/>
</dbReference>
<dbReference type="InterPro" id="IPR021897">
    <property type="entry name" value="FAP206"/>
</dbReference>
<reference evidence="10" key="1">
    <citation type="submission" date="2022-01" db="EMBL/GenBank/DDBJ databases">
        <authorList>
            <person name="King R."/>
        </authorList>
    </citation>
    <scope>NUCLEOTIDE SEQUENCE</scope>
</reference>
<dbReference type="PANTHER" id="PTHR21442">
    <property type="entry name" value="CILIA- AND FLAGELLA-ASSOCIATED PROTEIN 206"/>
    <property type="match status" value="1"/>
</dbReference>
<name>A0A9N9TGH6_DIABA</name>
<evidence type="ECO:0000256" key="8">
    <source>
        <dbReference type="ARBA" id="ARBA00023273"/>
    </source>
</evidence>
<keyword evidence="6" id="KW-0969">Cilium</keyword>
<dbReference type="OrthoDB" id="10251073at2759"/>
<comment type="subcellular location">
    <subcellularLocation>
        <location evidence="1">Cytoplasm</location>
        <location evidence="1">Cytoskeleton</location>
        <location evidence="1">Cilium axoneme</location>
    </subcellularLocation>
</comment>
<dbReference type="GO" id="GO:0005930">
    <property type="term" value="C:axoneme"/>
    <property type="evidence" value="ECO:0007669"/>
    <property type="project" value="UniProtKB-SubCell"/>
</dbReference>
<evidence type="ECO:0000256" key="6">
    <source>
        <dbReference type="ARBA" id="ARBA00023069"/>
    </source>
</evidence>
<evidence type="ECO:0000313" key="10">
    <source>
        <dbReference type="EMBL" id="CAG9841070.1"/>
    </source>
</evidence>
<evidence type="ECO:0000313" key="11">
    <source>
        <dbReference type="Proteomes" id="UP001153709"/>
    </source>
</evidence>
<comment type="similarity">
    <text evidence="2">Belongs to the CFAP206 family.</text>
</comment>
<sequence length="178" mass="20427">MTNYGANRKPLFNQLSNLWTNLQHQVILLSRYSTIVSNLENYSKSMEFNQTFFDDLLRTQVNDENRIRERTSVCLIPTSTIAIFLGEEDNGSDENIIDLDSIDYECNLTKCKTTSTQTVKSHSTNSIRTTTVISKEQDTQTHVDKFTNVPTPSNFVFGLRGRKDDKQFVIDLTRSITK</sequence>
<accession>A0A9N9TGH6</accession>
<comment type="function">
    <text evidence="9">Essential for sperm motility and is involved in the regulation of the beating frequency of motile cilia on the epithelial cells of the respiratory tract. Required for the establishment of radial spokes in sperm flagella.</text>
</comment>
<dbReference type="PANTHER" id="PTHR21442:SF0">
    <property type="entry name" value="CILIA- AND FLAGELLA-ASSOCIATED PROTEIN 206"/>
    <property type="match status" value="1"/>
</dbReference>
<evidence type="ECO:0000256" key="5">
    <source>
        <dbReference type="ARBA" id="ARBA00022794"/>
    </source>
</evidence>
<keyword evidence="11" id="KW-1185">Reference proteome</keyword>
<dbReference type="AlphaFoldDB" id="A0A9N9TGH6"/>